<sequence length="119" mass="12409">MSLIGKYLAGWRFRTSTPSLTVGDEVNVFVHRYDEHAGDGDGATPAAAAATEAETDAETAAESTGVGVADIGDTRLYVEGAGPEHVDVQLRVRITEFDESTATGRGEFVAVVGESSYAG</sequence>
<feature type="domain" description="DUF7513" evidence="2">
    <location>
        <begin position="61"/>
        <end position="109"/>
    </location>
</feature>
<feature type="compositionally biased region" description="Low complexity" evidence="1">
    <location>
        <begin position="42"/>
        <end position="52"/>
    </location>
</feature>
<evidence type="ECO:0000313" key="4">
    <source>
        <dbReference type="Proteomes" id="UP001595846"/>
    </source>
</evidence>
<evidence type="ECO:0000259" key="2">
    <source>
        <dbReference type="Pfam" id="PF24353"/>
    </source>
</evidence>
<dbReference type="AlphaFoldDB" id="A0ABD5NKF2"/>
<protein>
    <submittedName>
        <fullName evidence="3">TRAM domain-containing protein</fullName>
    </submittedName>
</protein>
<feature type="domain" description="DUF7513" evidence="2">
    <location>
        <begin position="1"/>
        <end position="37"/>
    </location>
</feature>
<evidence type="ECO:0000256" key="1">
    <source>
        <dbReference type="SAM" id="MobiDB-lite"/>
    </source>
</evidence>
<keyword evidence="4" id="KW-1185">Reference proteome</keyword>
<feature type="region of interest" description="Disordered" evidence="1">
    <location>
        <begin position="35"/>
        <end position="65"/>
    </location>
</feature>
<dbReference type="Proteomes" id="UP001595846">
    <property type="component" value="Unassembled WGS sequence"/>
</dbReference>
<dbReference type="Pfam" id="PF24353">
    <property type="entry name" value="DUF7513"/>
    <property type="match status" value="2"/>
</dbReference>
<gene>
    <name evidence="3" type="ORF">ACFOUR_03985</name>
</gene>
<dbReference type="EMBL" id="JBHSAQ010000002">
    <property type="protein sequence ID" value="MFC3957534.1"/>
    <property type="molecule type" value="Genomic_DNA"/>
</dbReference>
<dbReference type="GeneID" id="73902900"/>
<evidence type="ECO:0000313" key="3">
    <source>
        <dbReference type="EMBL" id="MFC3957534.1"/>
    </source>
</evidence>
<reference evidence="3 4" key="1">
    <citation type="journal article" date="2019" name="Int. J. Syst. Evol. Microbiol.">
        <title>The Global Catalogue of Microorganisms (GCM) 10K type strain sequencing project: providing services to taxonomists for standard genome sequencing and annotation.</title>
        <authorList>
            <consortium name="The Broad Institute Genomics Platform"/>
            <consortium name="The Broad Institute Genome Sequencing Center for Infectious Disease"/>
            <person name="Wu L."/>
            <person name="Ma J."/>
        </authorList>
    </citation>
    <scope>NUCLEOTIDE SEQUENCE [LARGE SCALE GENOMIC DNA]</scope>
    <source>
        <strain evidence="3 4">IBRC-M 10256</strain>
    </source>
</reference>
<name>A0ABD5NKF2_9EURY</name>
<dbReference type="RefSeq" id="WP_256533764.1">
    <property type="nucleotide sequence ID" value="NZ_CP101824.1"/>
</dbReference>
<comment type="caution">
    <text evidence="3">The sequence shown here is derived from an EMBL/GenBank/DDBJ whole genome shotgun (WGS) entry which is preliminary data.</text>
</comment>
<proteinExistence type="predicted"/>
<dbReference type="InterPro" id="IPR055935">
    <property type="entry name" value="DUF7513"/>
</dbReference>
<organism evidence="3 4">
    <name type="scientific">Halovivax cerinus</name>
    <dbReference type="NCBI Taxonomy" id="1487865"/>
    <lineage>
        <taxon>Archaea</taxon>
        <taxon>Methanobacteriati</taxon>
        <taxon>Methanobacteriota</taxon>
        <taxon>Stenosarchaea group</taxon>
        <taxon>Halobacteria</taxon>
        <taxon>Halobacteriales</taxon>
        <taxon>Natrialbaceae</taxon>
        <taxon>Halovivax</taxon>
    </lineage>
</organism>
<accession>A0ABD5NKF2</accession>